<dbReference type="SMART" id="SM00869">
    <property type="entry name" value="Autotransporter"/>
    <property type="match status" value="1"/>
</dbReference>
<reference evidence="3" key="1">
    <citation type="submission" date="2016-10" db="EMBL/GenBank/DDBJ databases">
        <authorList>
            <person name="de Groot N.N."/>
        </authorList>
    </citation>
    <scope>NUCLEOTIDE SEQUENCE</scope>
</reference>
<evidence type="ECO:0000256" key="1">
    <source>
        <dbReference type="ARBA" id="ARBA00022729"/>
    </source>
</evidence>
<sequence>MALGNYTLRIGNNTFAKASSASDFYSGRDINFAIVDTIPPNFVDYTVSGNQITLNFDEPIAKGSGNIITRDINGNQLDFVLGTFIQVSGSQATFNAPQLIGQTAPGNYTIEIPNTLFTDTAGNAYTGGNVIYNIPDTTAPVVNSTTPASGANLTGNTIRITFDETIQLTSGAAVGFTDNSGNTQQLTNIAVSGSNADITIPANIAVGAVSLNVGANVFSDRSNNFYAGNTFNFTFQDTVDPTLVSSTITPQVDINVRKFVFTFSENVQLGSGDIVLTPAGGTAITANAADININGPVVTWNLPSALVLGNYTLNGQNNAILDTSGNAYAGNNFSFTVADFAAPVITQFVIPTVDDTRNNTFSLSFNEDIVVGSGNIVFYNQANNSAIYTVPITDPSISADGNRKLDIVVPSSTFDDSTATIRNYYILINSGIVSDASNNAFIGIVDRTKYVLTINSVVNANATPFTKELKSFVKSTVITSLVNLKNNLSTMYGRISFLHRSKDESQRAQFNGINVSFKNKDLNLLNRAYSFNKYLNLANNKVVLGSWNSWVKGNVIVGDISSDGANIDVSGNGLTYGLDKQIDKKLTLGFSFNYNTTETKDSSFSTDGKYETVSSYGSYELGDNAYIDGVFAFTRISNKHKRDSNKGKQSGSQKVMSLLYGKEYKKDGLYISPFARYTYANTILEGYQESGNNNPLGYDDISFNSSSLGLGINIDKSFAYKDGVIKPYSKLEYSNKLDNDFDSKVYYIATPNNKFNEKLDGTSSNSWLMTIGMDYEHKDSNLSLGYTRAQTENLDEISDNYSIVYKLIF</sequence>
<name>A0A1W1CF83_9ZZZZ</name>
<proteinExistence type="predicted"/>
<dbReference type="Pfam" id="PF03797">
    <property type="entry name" value="Autotransporter"/>
    <property type="match status" value="1"/>
</dbReference>
<gene>
    <name evidence="3" type="ORF">MNB_SUP05-5-34</name>
</gene>
<feature type="domain" description="Autotransporter" evidence="2">
    <location>
        <begin position="542"/>
        <end position="809"/>
    </location>
</feature>
<dbReference type="Pfam" id="PF13205">
    <property type="entry name" value="Big_5"/>
    <property type="match status" value="2"/>
</dbReference>
<dbReference type="SUPFAM" id="SSF103515">
    <property type="entry name" value="Autotransporter"/>
    <property type="match status" value="1"/>
</dbReference>
<dbReference type="InterPro" id="IPR032812">
    <property type="entry name" value="SbsA_Ig"/>
</dbReference>
<accession>A0A1W1CF83</accession>
<dbReference type="InterPro" id="IPR036709">
    <property type="entry name" value="Autotransporte_beta_dom_sf"/>
</dbReference>
<evidence type="ECO:0000259" key="2">
    <source>
        <dbReference type="PROSITE" id="PS51208"/>
    </source>
</evidence>
<organism evidence="3">
    <name type="scientific">hydrothermal vent metagenome</name>
    <dbReference type="NCBI Taxonomy" id="652676"/>
    <lineage>
        <taxon>unclassified sequences</taxon>
        <taxon>metagenomes</taxon>
        <taxon>ecological metagenomes</taxon>
    </lineage>
</organism>
<dbReference type="EMBL" id="FPHJ01000043">
    <property type="protein sequence ID" value="SFV64498.1"/>
    <property type="molecule type" value="Genomic_DNA"/>
</dbReference>
<dbReference type="PROSITE" id="PS51208">
    <property type="entry name" value="AUTOTRANSPORTER"/>
    <property type="match status" value="1"/>
</dbReference>
<protein>
    <submittedName>
        <fullName evidence="3">Large repetitive protein</fullName>
    </submittedName>
</protein>
<dbReference type="InterPro" id="IPR005546">
    <property type="entry name" value="Autotransporte_beta"/>
</dbReference>
<keyword evidence="1" id="KW-0732">Signal</keyword>
<dbReference type="AlphaFoldDB" id="A0A1W1CF83"/>
<evidence type="ECO:0000313" key="3">
    <source>
        <dbReference type="EMBL" id="SFV64498.1"/>
    </source>
</evidence>
<dbReference type="Gene3D" id="2.40.128.130">
    <property type="entry name" value="Autotransporter beta-domain"/>
    <property type="match status" value="1"/>
</dbReference>